<reference evidence="4" key="1">
    <citation type="submission" date="2020-08" db="EMBL/GenBank/DDBJ databases">
        <title>Spodoptera exigua strain:BAW_Kor-Di-RS1 Genome sequencing and assembly.</title>
        <authorList>
            <person name="Kim J."/>
            <person name="Nam H.Y."/>
            <person name="Kwon M."/>
            <person name="Choi J.H."/>
            <person name="Cho S.R."/>
            <person name="Kim G.-H."/>
        </authorList>
    </citation>
    <scope>NUCLEOTIDE SEQUENCE</scope>
    <source>
        <strain evidence="4">BAW_Kor-Di-RS1</strain>
        <tissue evidence="4">Whole-body</tissue>
    </source>
</reference>
<dbReference type="Proteomes" id="UP000648187">
    <property type="component" value="Unassembled WGS sequence"/>
</dbReference>
<dbReference type="GO" id="GO:0003723">
    <property type="term" value="F:RNA binding"/>
    <property type="evidence" value="ECO:0007669"/>
    <property type="project" value="InterPro"/>
</dbReference>
<dbReference type="GO" id="GO:0005524">
    <property type="term" value="F:ATP binding"/>
    <property type="evidence" value="ECO:0007669"/>
    <property type="project" value="UniProtKB-KW"/>
</dbReference>
<dbReference type="GO" id="GO:0031123">
    <property type="term" value="P:RNA 3'-end processing"/>
    <property type="evidence" value="ECO:0007669"/>
    <property type="project" value="InterPro"/>
</dbReference>
<evidence type="ECO:0000256" key="2">
    <source>
        <dbReference type="ARBA" id="ARBA00022741"/>
    </source>
</evidence>
<keyword evidence="2" id="KW-0547">Nucleotide-binding</keyword>
<name>A0A835G2G8_SPOEX</name>
<dbReference type="GO" id="GO:0016779">
    <property type="term" value="F:nucleotidyltransferase activity"/>
    <property type="evidence" value="ECO:0007669"/>
    <property type="project" value="InterPro"/>
</dbReference>
<evidence type="ECO:0000313" key="5">
    <source>
        <dbReference type="Proteomes" id="UP000648187"/>
    </source>
</evidence>
<organism evidence="4 5">
    <name type="scientific">Spodoptera exigua</name>
    <name type="common">Beet armyworm</name>
    <name type="synonym">Noctua fulgens</name>
    <dbReference type="NCBI Taxonomy" id="7107"/>
    <lineage>
        <taxon>Eukaryota</taxon>
        <taxon>Metazoa</taxon>
        <taxon>Ecdysozoa</taxon>
        <taxon>Arthropoda</taxon>
        <taxon>Hexapoda</taxon>
        <taxon>Insecta</taxon>
        <taxon>Pterygota</taxon>
        <taxon>Neoptera</taxon>
        <taxon>Endopterygota</taxon>
        <taxon>Lepidoptera</taxon>
        <taxon>Glossata</taxon>
        <taxon>Ditrysia</taxon>
        <taxon>Noctuoidea</taxon>
        <taxon>Noctuidae</taxon>
        <taxon>Amphipyrinae</taxon>
        <taxon>Spodoptera</taxon>
    </lineage>
</organism>
<comment type="caution">
    <text evidence="4">The sequence shown here is derived from an EMBL/GenBank/DDBJ whole genome shotgun (WGS) entry which is preliminary data.</text>
</comment>
<keyword evidence="5" id="KW-1185">Reference proteome</keyword>
<accession>A0A835G2G8</accession>
<proteinExistence type="predicted"/>
<evidence type="ECO:0000256" key="3">
    <source>
        <dbReference type="ARBA" id="ARBA00022840"/>
    </source>
</evidence>
<keyword evidence="1" id="KW-0808">Transferase</keyword>
<evidence type="ECO:0000256" key="1">
    <source>
        <dbReference type="ARBA" id="ARBA00022679"/>
    </source>
</evidence>
<dbReference type="SUPFAM" id="SSF55003">
    <property type="entry name" value="PAP/Archaeal CCA-adding enzyme, C-terminal domain"/>
    <property type="match status" value="1"/>
</dbReference>
<dbReference type="AlphaFoldDB" id="A0A835G2G8"/>
<dbReference type="InterPro" id="IPR011068">
    <property type="entry name" value="NuclTrfase_I-like_C"/>
</dbReference>
<evidence type="ECO:0000313" key="4">
    <source>
        <dbReference type="EMBL" id="KAF9405719.1"/>
    </source>
</evidence>
<dbReference type="Gene3D" id="3.30.70.590">
    <property type="entry name" value="Poly(A) polymerase predicted RNA binding domain"/>
    <property type="match status" value="1"/>
</dbReference>
<protein>
    <submittedName>
        <fullName evidence="4">Uncharacterized protein</fullName>
    </submittedName>
</protein>
<gene>
    <name evidence="4" type="ORF">HW555_013656</name>
</gene>
<dbReference type="EMBL" id="JACKWZ010000692">
    <property type="protein sequence ID" value="KAF9405719.1"/>
    <property type="molecule type" value="Genomic_DNA"/>
</dbReference>
<keyword evidence="3" id="KW-0067">ATP-binding</keyword>
<sequence>MCMNTSIALAHVNTECFNSAPLNATTGQPPANCCSMWFIELQFEKSTLNLDLTYDIQTFVENVNSQARKSYMLREGMITQVIYYC</sequence>